<accession>V2XT50</accession>
<dbReference type="PANTHER" id="PTHR11139:SF1">
    <property type="entry name" value="TRANSFORMATION_TRANSCRIPTION DOMAIN-ASSOCIATED PROTEIN"/>
    <property type="match status" value="1"/>
</dbReference>
<feature type="region of interest" description="Disordered" evidence="2">
    <location>
        <begin position="2916"/>
        <end position="2950"/>
    </location>
</feature>
<protein>
    <submittedName>
        <fullName evidence="5">Histone acetylase complex subunit</fullName>
    </submittedName>
</protein>
<dbReference type="Proteomes" id="UP000017559">
    <property type="component" value="Unassembled WGS sequence"/>
</dbReference>
<dbReference type="PROSITE" id="PS51189">
    <property type="entry name" value="FAT"/>
    <property type="match status" value="1"/>
</dbReference>
<dbReference type="GO" id="GO:0004672">
    <property type="term" value="F:protein kinase activity"/>
    <property type="evidence" value="ECO:0007669"/>
    <property type="project" value="UniProtKB-ARBA"/>
</dbReference>
<dbReference type="SUPFAM" id="SSF56112">
    <property type="entry name" value="Protein kinase-like (PK-like)"/>
    <property type="match status" value="1"/>
</dbReference>
<dbReference type="Pfam" id="PF02259">
    <property type="entry name" value="FAT"/>
    <property type="match status" value="1"/>
</dbReference>
<dbReference type="InterPro" id="IPR046807">
    <property type="entry name" value="Tra1_central"/>
</dbReference>
<comment type="caution">
    <text evidence="5">The sequence shown here is derived from an EMBL/GenBank/DDBJ whole genome shotgun (WGS) entry which is preliminary data.</text>
</comment>
<dbReference type="KEGG" id="mrr:Moror_7381"/>
<dbReference type="GO" id="GO:0035267">
    <property type="term" value="C:NuA4 histone acetyltransferase complex"/>
    <property type="evidence" value="ECO:0007669"/>
    <property type="project" value="TreeGrafter"/>
</dbReference>
<evidence type="ECO:0000259" key="3">
    <source>
        <dbReference type="PROSITE" id="PS50290"/>
    </source>
</evidence>
<evidence type="ECO:0000313" key="5">
    <source>
        <dbReference type="EMBL" id="ESK96036.1"/>
    </source>
</evidence>
<keyword evidence="6" id="KW-1185">Reference proteome</keyword>
<dbReference type="PROSITE" id="PS50290">
    <property type="entry name" value="PI3_4_KINASE_3"/>
    <property type="match status" value="1"/>
</dbReference>
<dbReference type="InterPro" id="IPR016024">
    <property type="entry name" value="ARM-type_fold"/>
</dbReference>
<dbReference type="GO" id="GO:0006281">
    <property type="term" value="P:DNA repair"/>
    <property type="evidence" value="ECO:0007669"/>
    <property type="project" value="TreeGrafter"/>
</dbReference>
<comment type="similarity">
    <text evidence="1">Belongs to the PI3/PI4-kinase family. TRA1 subfamily.</text>
</comment>
<dbReference type="Pfam" id="PF20206">
    <property type="entry name" value="Tra1_ring"/>
    <property type="match status" value="1"/>
</dbReference>
<dbReference type="OrthoDB" id="5570127at2759"/>
<dbReference type="STRING" id="1381753.V2XT50"/>
<dbReference type="InterPro" id="IPR000403">
    <property type="entry name" value="PI3/4_kinase_cat_dom"/>
</dbReference>
<proteinExistence type="inferred from homology"/>
<evidence type="ECO:0000313" key="6">
    <source>
        <dbReference type="Proteomes" id="UP000017559"/>
    </source>
</evidence>
<reference evidence="5 6" key="1">
    <citation type="journal article" date="2014" name="BMC Genomics">
        <title>Genome and secretome analysis of the hemibiotrophic fungal pathogen, Moniliophthora roreri, which causes frosty pod rot disease of cacao: mechanisms of the biotrophic and necrotrophic phases.</title>
        <authorList>
            <person name="Meinhardt L.W."/>
            <person name="Costa G.G.L."/>
            <person name="Thomazella D.P.T."/>
            <person name="Teixeira P.J.P.L."/>
            <person name="Carazzolle M.F."/>
            <person name="Schuster S.C."/>
            <person name="Carlson J.E."/>
            <person name="Guiltinan M.J."/>
            <person name="Mieczkowski P."/>
            <person name="Farmer A."/>
            <person name="Ramaraj T."/>
            <person name="Crozier J."/>
            <person name="Davis R.E."/>
            <person name="Shao J."/>
            <person name="Melnick R.L."/>
            <person name="Pereira G.A.G."/>
            <person name="Bailey B.A."/>
        </authorList>
    </citation>
    <scope>NUCLEOTIDE SEQUENCE [LARGE SCALE GENOMIC DNA]</scope>
    <source>
        <strain evidence="5 6">MCA 2997</strain>
    </source>
</reference>
<dbReference type="InterPro" id="IPR011990">
    <property type="entry name" value="TPR-like_helical_dom_sf"/>
</dbReference>
<dbReference type="InterPro" id="IPR003151">
    <property type="entry name" value="PIK-rel_kinase_FAT"/>
</dbReference>
<dbReference type="InterPro" id="IPR046805">
    <property type="entry name" value="Tra1_ring"/>
</dbReference>
<sequence length="3517" mass="398631">MTTNPIDPMIHVAVAGDFEPRTAKIADPAVDLKTKHAFACEIREMLDTTRDSESTRVLHFLIPTLLELLRSGEPSFRKDSLEYQFRRVLIEILHRLPTSEAARPHVNPIFDCLFHLLRHDNEDNAALCSKALIDHVRNYRCLTEERLTEFTAIFQEALSKMPGLVTELLSEDSTVMDPNVSLPALRSFKSLAEMGLVMVMFQRATRTMAPAVKNTMTPSLEVVELESSAQKKERDDCETMGGIWAGMASTIKNAAAYTDFISAQIKLLSYLLYITKHTSDQPEYGERLTLAALRLLQDCPATSVNLRKDLMVVFRHLISTPHRRILAGQIDKLFDERILLGTGLGKREMLRTGVYTAVADLFHHLRGELTFAQLTRLVHMHLRLLHNRTIGTQVHILCAKILFGTPDTIVVKESSENAARLLEVIVDSCLDRLDALIFVHDELLASTERRKDREASVQDVVSIEQARPIGGASFAVEKTEEVIAESRVLFRLFLHGFRLALGNMKKCNAPLADGTLIFRMFEGCIKCMSYLETDSRVNENNDTADWFAMILLEINLHVFQEVWTHKIGFFFECAQKKVVLMNICQVLFAKESTSPTLLAIVLKFLVDRLPELGEYDDLKAAATIRLFKMAFGAVAAHPVSNEPILASHLARLLMDCFPLATKASKPTHYFHLLRALFRAIGGGGGRFELLYKEVLPLLPEMLDCLNRQLQATEGPTRDMIVELCLTVPLRLTHLLPHLSYLMQPLALALRGTPELISQGLRTLELCIDNLTPDFLDPTLSIVLRELMEALHSHLKPLPANHQLAHTTIRILGKLGGRNRRLLSKEPALEYSHHSDPPKVTVSFGGVMQKLSLRPATTLACRVMNSSTNSADVVSACEYLEKSLSLLANEGVKGRNSEDLFTAAVEAVYDGLHLADTRGRAETFLRNLSQVVFDSELRRGSARESTSRNSLLNPLLDAIPCTLARENTEQAREAEAVVNSIIQDLVALAKQNNLTTSEIFPILHQIANRFSALCFDHSWSKKAAGCTGIRIMTTTPEVGDKWVRDRGGDLVRTLLHVLKDLPSDFPDVESIADLLTTVLKITSPDFDLRSGEQPQAKAKLLNLAGIFFPELSSINPVVRQAVQRCIGLLIEFGGLSAMDLLAPHRERIVVGIYAKPLRALPFPIQIGIIEAVRFMIGLEPPLLELNDELLRLLHETLALADADDASLLGRNSIRQGTIEMTKLRVAAIKLLTASMPLTDFFSRQHQTRQRVTGVYFKSLYSPSSEVKDVAHEGLRMVLLHQSKLPKELLQTGLRPILMNLADPKRLSVPGLEGLARLLELLTNYFKVEIGHKLLDHFRFIADPQMLQASSRSPLGENEGITKLVRLANIFHLLPSSANIFLEDLVNVIVQAEAQMHFSGASPFSEPLAKYLDRYPVDGVESFIRKLQLKQHMRTLRSILQANLAPNLLRVLSLRTPAIMAQIRSHEKLIPALSLLCDLAALVPDWIQQHEYVMPVLIDIWRSSSPQSEETVGSISEMMQRHTIILNIFRCALQQSPRIDLLFEIITVYTRNLDIDLNLTTDFLYKHVVLSDDVLFQRNVLFRFLTWFDGPIPWSEKASFMCYVLTPTILVHAQRFPTNQHLIDASFVNRIHRLIWRRIMEQGTFNDADDTFTIEILHFTTVMIQYYPQLVAHLAKDLLRCSHHYIQSTEDPIVKQTAYLLNARFFAAFPSPSKFILRTWTGLLRAPSEGTTPQPPSALRSEGLMALAPSLSTGDTAENGYPQWAVTARRLLAEEGLSQLTIYYLMVKLPDLFYPVRKLFITYIVNSLHKLGLMASSTMDSRMVSIDLLQVIFNWERRALSATQEKQGNVTNGVDSGWLTPLGYRENMVSYLVRLTTVNFEGAGRPLIMSRALPLLQQMIGPNGWTDVAFGLRYFSKALEQNDFSSEQLLQHAIASAKVLQIIAAEQDDAWYTANASTLEKLIRKGMTSEDYGLHETLHPIFDRLAKLFPLPKEEEEQHSDLSDFHAFIYSAIGDGLRNGTGARGVVLMLKSVVQVAPERIEAFNALLMKLMSKVLKEHLGTPPSVTLDSSSRLLVSVIDICQISMAFLADQRRWLLSNLVVIVEKSKNLALCQYVLDLVRTWCLVKQDTYPTMKEKAQVLTKMVYFESKADNIFHSFLELVHEIYTEPTLRRSDLTSRLEPLFFVGCRAKDSVLRGRFMDLLDVSVPRSTFSRLTYILGVQNWEPLADHNWIYLAVHLLLGATESDSVDRRAASLSTPLSSLIPRPKSQSVVRPMQHLIFLDPQAAHDLWLSAFPAAWSSLSRREQGEITIHMINLLAKDYHNKQSEMRPNVIQTLLSGVLACSPPMTLPPHLVKYLAKTFGAWHIGLELLSSSLDHLKDDEPTSRDYVYDSLADVYSELAEEDLFYGLWRRRCLHKDTEIAIAYEQNGMWDQARNAYETAQNKARSSTIPFSESEYCLWEDQWILAAEKLQQWEILYDLGRNEGNHDLMLESAWRTKDWVENREALEEHISQLPEVTTPRRRVFEAFLALLKNPSGLEKNVEFTKILEDAMQMALRKWVALPPHLSVAHVPLLQHFQQFVELQEAVQIFASLSTTNAANLEKKSSDLKMVLQAWRERLPNLHDDISIWSDLVAWRQNVFHAINNSYIPLISTTPQGNGGASNTNTAGYRGYHETAWIINRFAHVARKHDLLDVCFTSLAKIYTLPNIEISEAFLKLREQARCYYQKPNELQAGLEVINNTNLVYFSPSQKAEFYTLKGMFHARFGRNEDANTAFGQAVQMDMSQAKSWAEWGRYNDRIFKEQPTELSHAANAVSCYLQAAGLYKNGKSRPLLTRVLWLLSVDDGSFTISRAFDTYKGDAAFWFWITLIPQLCASLSQREVKQARYLLFNLARHYPQALFFSLRTTREELTHMKRAAMAKSSNTNQSATGPTQQANLTENASTTDAPTQVQPMEGVEPQRNAGTVNANNDPAGFPRPTWDCVEEIVQLLKTAFPLLTLSLETIVDQLITRFKPNFEENIYHHIHLLLADAMQNYTLRMNQVDDDGQLSAGTLNALQRLAQSIAPSQIKREWEEDFMSSKLSHYEYIQRLQRWRDKFEALLDLRPRLQNLDSLSHYLTEFQYSKVDEIEVPGQYTEDKDNNQNFVRIQRLASKFDIVRQGGFCWRRITIIGSDNSRTSFTVQNPYHRSFKREDKVHQLFRTFNGVLARKKESRKRNLFFHIPAAVSCSPNIRLYQSDPSYISLSDVYDLHCQNTNIAREDPILLCGEKVRKVLREFRQNARQQLSKVEYLTLKKGINDEVAAKMVPEDVLTKYMMRTMDGPTNLWRMRRQFTLQLASVSFMTFLLCVSSRQPARYSVSRSTGLIAMSDIFPGFSSTAPVFATNDVVPFRYTPALQHFIGPIFMEGILTSALMAIGRSLTEPEFPLEQQLCLFARDEVIAWLAQRNMPLVVDLAFRQHVTNMVEGVVHRAETVACKVEREQALQNVPMSTPVMQTVIALISSATNPIQLTKMGDMYYSWF</sequence>
<dbReference type="HOGENOM" id="CLU_000129_1_0_1"/>
<dbReference type="EMBL" id="AWSO01000055">
    <property type="protein sequence ID" value="ESK96036.1"/>
    <property type="molecule type" value="Genomic_DNA"/>
</dbReference>
<dbReference type="GO" id="GO:0000124">
    <property type="term" value="C:SAGA complex"/>
    <property type="evidence" value="ECO:0007669"/>
    <property type="project" value="TreeGrafter"/>
</dbReference>
<dbReference type="InterPro" id="IPR014009">
    <property type="entry name" value="PIK_FAT"/>
</dbReference>
<organism evidence="5 6">
    <name type="scientific">Moniliophthora roreri (strain MCA 2997)</name>
    <name type="common">Cocoa frosty pod rot fungus</name>
    <name type="synonym">Crinipellis roreri</name>
    <dbReference type="NCBI Taxonomy" id="1381753"/>
    <lineage>
        <taxon>Eukaryota</taxon>
        <taxon>Fungi</taxon>
        <taxon>Dikarya</taxon>
        <taxon>Basidiomycota</taxon>
        <taxon>Agaricomycotina</taxon>
        <taxon>Agaricomycetes</taxon>
        <taxon>Agaricomycetidae</taxon>
        <taxon>Agaricales</taxon>
        <taxon>Marasmiineae</taxon>
        <taxon>Marasmiaceae</taxon>
        <taxon>Moniliophthora</taxon>
    </lineage>
</organism>
<dbReference type="PANTHER" id="PTHR11139">
    <property type="entry name" value="ATAXIA TELANGIECTASIA MUTATED ATM -RELATED"/>
    <property type="match status" value="1"/>
</dbReference>
<feature type="domain" description="PI3K/PI4K catalytic" evidence="3">
    <location>
        <begin position="3149"/>
        <end position="3479"/>
    </location>
</feature>
<name>V2XT50_MONRO</name>
<dbReference type="InterPro" id="IPR011009">
    <property type="entry name" value="Kinase-like_dom_sf"/>
</dbReference>
<dbReference type="GO" id="GO:0006355">
    <property type="term" value="P:regulation of DNA-templated transcription"/>
    <property type="evidence" value="ECO:0007669"/>
    <property type="project" value="TreeGrafter"/>
</dbReference>
<dbReference type="SUPFAM" id="SSF48452">
    <property type="entry name" value="TPR-like"/>
    <property type="match status" value="1"/>
</dbReference>
<evidence type="ECO:0000256" key="1">
    <source>
        <dbReference type="ARBA" id="ARBA00007234"/>
    </source>
</evidence>
<dbReference type="CDD" id="cd05163">
    <property type="entry name" value="PIKK_TRRAP"/>
    <property type="match status" value="1"/>
</dbReference>
<dbReference type="Pfam" id="PF20175">
    <property type="entry name" value="Tra1_central"/>
    <property type="match status" value="1"/>
</dbReference>
<feature type="compositionally biased region" description="Polar residues" evidence="2">
    <location>
        <begin position="2919"/>
        <end position="2950"/>
    </location>
</feature>
<feature type="domain" description="FAT" evidence="4">
    <location>
        <begin position="2352"/>
        <end position="2908"/>
    </location>
</feature>
<evidence type="ECO:0000256" key="2">
    <source>
        <dbReference type="SAM" id="MobiDB-lite"/>
    </source>
</evidence>
<evidence type="ECO:0000259" key="4">
    <source>
        <dbReference type="PROSITE" id="PS51189"/>
    </source>
</evidence>
<dbReference type="GO" id="GO:0005634">
    <property type="term" value="C:nucleus"/>
    <property type="evidence" value="ECO:0007669"/>
    <property type="project" value="TreeGrafter"/>
</dbReference>
<dbReference type="Pfam" id="PF00454">
    <property type="entry name" value="PI3_PI4_kinase"/>
    <property type="match status" value="1"/>
</dbReference>
<dbReference type="SMART" id="SM00146">
    <property type="entry name" value="PI3Kc"/>
    <property type="match status" value="1"/>
</dbReference>
<gene>
    <name evidence="5" type="ORF">Moror_7381</name>
</gene>
<dbReference type="SUPFAM" id="SSF48371">
    <property type="entry name" value="ARM repeat"/>
    <property type="match status" value="2"/>
</dbReference>
<dbReference type="SMR" id="V2XT50"/>
<dbReference type="InterPro" id="IPR050517">
    <property type="entry name" value="DDR_Repair_Kinase"/>
</dbReference>